<evidence type="ECO:0000313" key="2">
    <source>
        <dbReference type="Proteomes" id="UP000095287"/>
    </source>
</evidence>
<name>A0A1I7YKE3_9BILA</name>
<sequence>MRQARTETGKEHAGQGNPEQRRQIHEAQAVGRQGHLHGHQQGEHADDLLQVRALDQRGGLGPYPGAEQDAHGHPHEDRPLHRATAVVLEDGVDRGEDNGRQRRADCQVGQHRGVEALQGE</sequence>
<evidence type="ECO:0000256" key="1">
    <source>
        <dbReference type="SAM" id="MobiDB-lite"/>
    </source>
</evidence>
<dbReference type="AlphaFoldDB" id="A0A1I7YKE3"/>
<dbReference type="Proteomes" id="UP000095287">
    <property type="component" value="Unplaced"/>
</dbReference>
<feature type="region of interest" description="Disordered" evidence="1">
    <location>
        <begin position="1"/>
        <end position="120"/>
    </location>
</feature>
<keyword evidence="2" id="KW-1185">Reference proteome</keyword>
<protein>
    <submittedName>
        <fullName evidence="3">Uncharacterized protein</fullName>
    </submittedName>
</protein>
<proteinExistence type="predicted"/>
<reference evidence="3" key="1">
    <citation type="submission" date="2016-11" db="UniProtKB">
        <authorList>
            <consortium name="WormBaseParasite"/>
        </authorList>
    </citation>
    <scope>IDENTIFICATION</scope>
</reference>
<feature type="compositionally biased region" description="Basic and acidic residues" evidence="1">
    <location>
        <begin position="1"/>
        <end position="25"/>
    </location>
</feature>
<feature type="compositionally biased region" description="Basic and acidic residues" evidence="1">
    <location>
        <begin position="40"/>
        <end position="49"/>
    </location>
</feature>
<feature type="compositionally biased region" description="Basic and acidic residues" evidence="1">
    <location>
        <begin position="68"/>
        <end position="80"/>
    </location>
</feature>
<accession>A0A1I7YKE3</accession>
<evidence type="ECO:0000313" key="3">
    <source>
        <dbReference type="WBParaSite" id="L893_g17010.t1"/>
    </source>
</evidence>
<feature type="compositionally biased region" description="Basic and acidic residues" evidence="1">
    <location>
        <begin position="91"/>
        <end position="105"/>
    </location>
</feature>
<dbReference type="WBParaSite" id="L893_g17010.t1">
    <property type="protein sequence ID" value="L893_g17010.t1"/>
    <property type="gene ID" value="L893_g17010"/>
</dbReference>
<organism evidence="2 3">
    <name type="scientific">Steinernema glaseri</name>
    <dbReference type="NCBI Taxonomy" id="37863"/>
    <lineage>
        <taxon>Eukaryota</taxon>
        <taxon>Metazoa</taxon>
        <taxon>Ecdysozoa</taxon>
        <taxon>Nematoda</taxon>
        <taxon>Chromadorea</taxon>
        <taxon>Rhabditida</taxon>
        <taxon>Tylenchina</taxon>
        <taxon>Panagrolaimomorpha</taxon>
        <taxon>Strongyloidoidea</taxon>
        <taxon>Steinernematidae</taxon>
        <taxon>Steinernema</taxon>
    </lineage>
</organism>